<protein>
    <submittedName>
        <fullName evidence="4">Acyl carrier protein</fullName>
    </submittedName>
</protein>
<keyword evidence="5" id="KW-1185">Reference proteome</keyword>
<dbReference type="Gene3D" id="1.10.1200.10">
    <property type="entry name" value="ACP-like"/>
    <property type="match status" value="1"/>
</dbReference>
<dbReference type="InterPro" id="IPR009081">
    <property type="entry name" value="PP-bd_ACP"/>
</dbReference>
<dbReference type="InterPro" id="IPR036736">
    <property type="entry name" value="ACP-like_sf"/>
</dbReference>
<dbReference type="SMART" id="SM00823">
    <property type="entry name" value="PKS_PP"/>
    <property type="match status" value="1"/>
</dbReference>
<comment type="caution">
    <text evidence="4">The sequence shown here is derived from an EMBL/GenBank/DDBJ whole genome shotgun (WGS) entry which is preliminary data.</text>
</comment>
<evidence type="ECO:0000313" key="4">
    <source>
        <dbReference type="EMBL" id="MCT2589310.1"/>
    </source>
</evidence>
<dbReference type="InterPro" id="IPR020806">
    <property type="entry name" value="PKS_PP-bd"/>
</dbReference>
<evidence type="ECO:0000259" key="3">
    <source>
        <dbReference type="PROSITE" id="PS50075"/>
    </source>
</evidence>
<evidence type="ECO:0000256" key="1">
    <source>
        <dbReference type="ARBA" id="ARBA00022450"/>
    </source>
</evidence>
<dbReference type="RefSeq" id="WP_260216288.1">
    <property type="nucleotide sequence ID" value="NZ_JAJAGO010000002.1"/>
</dbReference>
<name>A0ABT2JN57_9ACTN</name>
<evidence type="ECO:0000256" key="2">
    <source>
        <dbReference type="ARBA" id="ARBA00022553"/>
    </source>
</evidence>
<feature type="domain" description="Carrier" evidence="3">
    <location>
        <begin position="4"/>
        <end position="79"/>
    </location>
</feature>
<dbReference type="PROSITE" id="PS50075">
    <property type="entry name" value="CARRIER"/>
    <property type="match status" value="1"/>
</dbReference>
<reference evidence="4 5" key="1">
    <citation type="submission" date="2021-10" db="EMBL/GenBank/DDBJ databases">
        <title>Streptomyces gossypii sp. nov., isolated from soil collected from cotton field.</title>
        <authorList>
            <person name="Ge X."/>
            <person name="Chen X."/>
            <person name="Liu W."/>
        </authorList>
    </citation>
    <scope>NUCLEOTIDE SEQUENCE [LARGE SCALE GENOMIC DNA]</scope>
    <source>
        <strain evidence="4 5">N2-109</strain>
    </source>
</reference>
<keyword evidence="1" id="KW-0596">Phosphopantetheine</keyword>
<dbReference type="SUPFAM" id="SSF47336">
    <property type="entry name" value="ACP-like"/>
    <property type="match status" value="1"/>
</dbReference>
<proteinExistence type="predicted"/>
<dbReference type="EMBL" id="JAJAGO010000002">
    <property type="protein sequence ID" value="MCT2589310.1"/>
    <property type="molecule type" value="Genomic_DNA"/>
</dbReference>
<organism evidence="4 5">
    <name type="scientific">Streptomyces gossypii</name>
    <dbReference type="NCBI Taxonomy" id="2883101"/>
    <lineage>
        <taxon>Bacteria</taxon>
        <taxon>Bacillati</taxon>
        <taxon>Actinomycetota</taxon>
        <taxon>Actinomycetes</taxon>
        <taxon>Kitasatosporales</taxon>
        <taxon>Streptomycetaceae</taxon>
        <taxon>Streptomyces</taxon>
    </lineage>
</organism>
<accession>A0ABT2JN57</accession>
<keyword evidence="2" id="KW-0597">Phosphoprotein</keyword>
<sequence length="85" mass="8893">MSATKTLDIVVRALAEQAGVSAADVDTAKPLSAIPGIESVKALRAITDIEDECGVVIPDDFLFETATVNELAEFVASLEREGTSV</sequence>
<dbReference type="Proteomes" id="UP001156389">
    <property type="component" value="Unassembled WGS sequence"/>
</dbReference>
<gene>
    <name evidence="4" type="ORF">LHJ74_05070</name>
</gene>
<evidence type="ECO:0000313" key="5">
    <source>
        <dbReference type="Proteomes" id="UP001156389"/>
    </source>
</evidence>
<dbReference type="Pfam" id="PF00550">
    <property type="entry name" value="PP-binding"/>
    <property type="match status" value="1"/>
</dbReference>